<dbReference type="AlphaFoldDB" id="A0AAV7QPH1"/>
<organism evidence="1 2">
    <name type="scientific">Pleurodeles waltl</name>
    <name type="common">Iberian ribbed newt</name>
    <dbReference type="NCBI Taxonomy" id="8319"/>
    <lineage>
        <taxon>Eukaryota</taxon>
        <taxon>Metazoa</taxon>
        <taxon>Chordata</taxon>
        <taxon>Craniata</taxon>
        <taxon>Vertebrata</taxon>
        <taxon>Euteleostomi</taxon>
        <taxon>Amphibia</taxon>
        <taxon>Batrachia</taxon>
        <taxon>Caudata</taxon>
        <taxon>Salamandroidea</taxon>
        <taxon>Salamandridae</taxon>
        <taxon>Pleurodelinae</taxon>
        <taxon>Pleurodeles</taxon>
    </lineage>
</organism>
<sequence length="99" mass="11520">MNVILVESKLHEPQHNYWYNAAKSESLLRRRTAFFQICVSIRNPKILKARGFLVGVARHQNCQEGCYTNVRKGYKKNTASENAWSEFFQELNNKVSTVI</sequence>
<dbReference type="Proteomes" id="UP001066276">
    <property type="component" value="Chromosome 6"/>
</dbReference>
<gene>
    <name evidence="1" type="ORF">NDU88_007670</name>
</gene>
<evidence type="ECO:0000313" key="2">
    <source>
        <dbReference type="Proteomes" id="UP001066276"/>
    </source>
</evidence>
<comment type="caution">
    <text evidence="1">The sequence shown here is derived from an EMBL/GenBank/DDBJ whole genome shotgun (WGS) entry which is preliminary data.</text>
</comment>
<dbReference type="EMBL" id="JANPWB010000010">
    <property type="protein sequence ID" value="KAJ1141337.1"/>
    <property type="molecule type" value="Genomic_DNA"/>
</dbReference>
<name>A0AAV7QPH1_PLEWA</name>
<protein>
    <submittedName>
        <fullName evidence="1">Uncharacterized protein</fullName>
    </submittedName>
</protein>
<proteinExistence type="predicted"/>
<accession>A0AAV7QPH1</accession>
<evidence type="ECO:0000313" key="1">
    <source>
        <dbReference type="EMBL" id="KAJ1141337.1"/>
    </source>
</evidence>
<keyword evidence="2" id="KW-1185">Reference proteome</keyword>
<reference evidence="1" key="1">
    <citation type="journal article" date="2022" name="bioRxiv">
        <title>Sequencing and chromosome-scale assembly of the giantPleurodeles waltlgenome.</title>
        <authorList>
            <person name="Brown T."/>
            <person name="Elewa A."/>
            <person name="Iarovenko S."/>
            <person name="Subramanian E."/>
            <person name="Araus A.J."/>
            <person name="Petzold A."/>
            <person name="Susuki M."/>
            <person name="Suzuki K.-i.T."/>
            <person name="Hayashi T."/>
            <person name="Toyoda A."/>
            <person name="Oliveira C."/>
            <person name="Osipova E."/>
            <person name="Leigh N.D."/>
            <person name="Simon A."/>
            <person name="Yun M.H."/>
        </authorList>
    </citation>
    <scope>NUCLEOTIDE SEQUENCE</scope>
    <source>
        <strain evidence="1">20211129_DDA</strain>
        <tissue evidence="1">Liver</tissue>
    </source>
</reference>